<accession>A0ABU5CK55</accession>
<organism evidence="1 2">
    <name type="scientific">Tigheibacillus jepli</name>
    <dbReference type="NCBI Taxonomy" id="3035914"/>
    <lineage>
        <taxon>Bacteria</taxon>
        <taxon>Bacillati</taxon>
        <taxon>Bacillota</taxon>
        <taxon>Bacilli</taxon>
        <taxon>Bacillales</taxon>
        <taxon>Bacillaceae</taxon>
        <taxon>Tigheibacillus</taxon>
    </lineage>
</organism>
<proteinExistence type="predicted"/>
<comment type="caution">
    <text evidence="1">The sequence shown here is derived from an EMBL/GenBank/DDBJ whole genome shotgun (WGS) entry which is preliminary data.</text>
</comment>
<dbReference type="EMBL" id="JAROCA020000001">
    <property type="protein sequence ID" value="MDY0405908.1"/>
    <property type="molecule type" value="Genomic_DNA"/>
</dbReference>
<protein>
    <submittedName>
        <fullName evidence="1">Uncharacterized protein</fullName>
    </submittedName>
</protein>
<evidence type="ECO:0000313" key="1">
    <source>
        <dbReference type="EMBL" id="MDY0405908.1"/>
    </source>
</evidence>
<dbReference type="RefSeq" id="WP_320384633.1">
    <property type="nucleotide sequence ID" value="NZ_JAROCA020000001.1"/>
</dbReference>
<dbReference type="Proteomes" id="UP001228376">
    <property type="component" value="Unassembled WGS sequence"/>
</dbReference>
<name>A0ABU5CK55_9BACI</name>
<gene>
    <name evidence="1" type="ORF">P5G51_011370</name>
</gene>
<sequence length="75" mass="8915">MKKQEVTEIEQELESMEQSIYKNYQKYQEAISAAKDIKSQLDSVRSALAMYDQEELQYNQDNSKLDDRKKDCKMI</sequence>
<keyword evidence="2" id="KW-1185">Reference proteome</keyword>
<evidence type="ECO:0000313" key="2">
    <source>
        <dbReference type="Proteomes" id="UP001228376"/>
    </source>
</evidence>
<reference evidence="1 2" key="1">
    <citation type="submission" date="2023-10" db="EMBL/GenBank/DDBJ databases">
        <title>179-bfca-hs.</title>
        <authorList>
            <person name="Miliotis G."/>
            <person name="Sengupta P."/>
            <person name="Hameed A."/>
            <person name="Chuvochina M."/>
            <person name="Mcdonagh F."/>
            <person name="Simpson A.C."/>
            <person name="Singh N.K."/>
            <person name="Rekha P.D."/>
            <person name="Raman K."/>
            <person name="Hugenholtz P."/>
            <person name="Venkateswaran K."/>
        </authorList>
    </citation>
    <scope>NUCLEOTIDE SEQUENCE [LARGE SCALE GENOMIC DNA]</scope>
    <source>
        <strain evidence="1 2">179-BFC-A-HS</strain>
    </source>
</reference>